<evidence type="ECO:0000256" key="2">
    <source>
        <dbReference type="ARBA" id="ARBA00023125"/>
    </source>
</evidence>
<dbReference type="EMBL" id="VSSQ01060616">
    <property type="protein sequence ID" value="MPN14029.1"/>
    <property type="molecule type" value="Genomic_DNA"/>
</dbReference>
<dbReference type="PROSITE" id="PS01124">
    <property type="entry name" value="HTH_ARAC_FAMILY_2"/>
    <property type="match status" value="1"/>
</dbReference>
<dbReference type="SMART" id="SM00342">
    <property type="entry name" value="HTH_ARAC"/>
    <property type="match status" value="1"/>
</dbReference>
<dbReference type="AlphaFoldDB" id="A0A645FL15"/>
<dbReference type="InterPro" id="IPR009057">
    <property type="entry name" value="Homeodomain-like_sf"/>
</dbReference>
<dbReference type="SUPFAM" id="SSF46689">
    <property type="entry name" value="Homeodomain-like"/>
    <property type="match status" value="2"/>
</dbReference>
<dbReference type="InterPro" id="IPR018060">
    <property type="entry name" value="HTH_AraC"/>
</dbReference>
<comment type="caution">
    <text evidence="5">The sequence shown here is derived from an EMBL/GenBank/DDBJ whole genome shotgun (WGS) entry which is preliminary data.</text>
</comment>
<reference evidence="5" key="1">
    <citation type="submission" date="2019-08" db="EMBL/GenBank/DDBJ databases">
        <authorList>
            <person name="Kucharzyk K."/>
            <person name="Murdoch R.W."/>
            <person name="Higgins S."/>
            <person name="Loffler F."/>
        </authorList>
    </citation>
    <scope>NUCLEOTIDE SEQUENCE</scope>
</reference>
<protein>
    <submittedName>
        <fullName evidence="5">HTH-type transcriptional activator RhaS</fullName>
    </submittedName>
</protein>
<evidence type="ECO:0000256" key="3">
    <source>
        <dbReference type="ARBA" id="ARBA00023163"/>
    </source>
</evidence>
<evidence type="ECO:0000256" key="1">
    <source>
        <dbReference type="ARBA" id="ARBA00023015"/>
    </source>
</evidence>
<keyword evidence="2" id="KW-0238">DNA-binding</keyword>
<keyword evidence="1" id="KW-0805">Transcription regulation</keyword>
<dbReference type="GO" id="GO:0043565">
    <property type="term" value="F:sequence-specific DNA binding"/>
    <property type="evidence" value="ECO:0007669"/>
    <property type="project" value="InterPro"/>
</dbReference>
<dbReference type="PROSITE" id="PS00041">
    <property type="entry name" value="HTH_ARAC_FAMILY_1"/>
    <property type="match status" value="1"/>
</dbReference>
<dbReference type="InterPro" id="IPR050204">
    <property type="entry name" value="AraC_XylS_family_regulators"/>
</dbReference>
<proteinExistence type="predicted"/>
<evidence type="ECO:0000259" key="4">
    <source>
        <dbReference type="PROSITE" id="PS01124"/>
    </source>
</evidence>
<dbReference type="PANTHER" id="PTHR46796">
    <property type="entry name" value="HTH-TYPE TRANSCRIPTIONAL ACTIVATOR RHAS-RELATED"/>
    <property type="match status" value="1"/>
</dbReference>
<dbReference type="Gene3D" id="1.10.10.60">
    <property type="entry name" value="Homeodomain-like"/>
    <property type="match status" value="1"/>
</dbReference>
<dbReference type="GO" id="GO:0003700">
    <property type="term" value="F:DNA-binding transcription factor activity"/>
    <property type="evidence" value="ECO:0007669"/>
    <property type="project" value="InterPro"/>
</dbReference>
<name>A0A645FL15_9ZZZZ</name>
<keyword evidence="3" id="KW-0804">Transcription</keyword>
<dbReference type="InterPro" id="IPR018062">
    <property type="entry name" value="HTH_AraC-typ_CS"/>
</dbReference>
<gene>
    <name evidence="5" type="primary">rhaS_125</name>
    <name evidence="5" type="ORF">SDC9_161355</name>
</gene>
<accession>A0A645FL15</accession>
<dbReference type="Pfam" id="PF12833">
    <property type="entry name" value="HTH_18"/>
    <property type="match status" value="1"/>
</dbReference>
<organism evidence="5">
    <name type="scientific">bioreactor metagenome</name>
    <dbReference type="NCBI Taxonomy" id="1076179"/>
    <lineage>
        <taxon>unclassified sequences</taxon>
        <taxon>metagenomes</taxon>
        <taxon>ecological metagenomes</taxon>
    </lineage>
</organism>
<feature type="domain" description="HTH araC/xylS-type" evidence="4">
    <location>
        <begin position="32"/>
        <end position="129"/>
    </location>
</feature>
<sequence length="130" mass="14878">MEHRRRISELCFEALQFVAAPDQRPGYPDSLRTILSLIEQNFAQPLSVGDLAAAAGVTKIKVNRLFKLHLDTTPHRYLTAYRMRQAEALLRGGLRVKEAAARVGYENPLNFSTEFKKFFSSPPKEFVRQR</sequence>
<evidence type="ECO:0000313" key="5">
    <source>
        <dbReference type="EMBL" id="MPN14029.1"/>
    </source>
</evidence>